<dbReference type="InterPro" id="IPR005467">
    <property type="entry name" value="His_kinase_dom"/>
</dbReference>
<dbReference type="SMART" id="SM00388">
    <property type="entry name" value="HisKA"/>
    <property type="match status" value="1"/>
</dbReference>
<dbReference type="SMART" id="SM00387">
    <property type="entry name" value="HATPase_c"/>
    <property type="match status" value="1"/>
</dbReference>
<evidence type="ECO:0000256" key="1">
    <source>
        <dbReference type="ARBA" id="ARBA00000085"/>
    </source>
</evidence>
<keyword evidence="6" id="KW-0472">Membrane</keyword>
<comment type="catalytic activity">
    <reaction evidence="1">
        <text>ATP + protein L-histidine = ADP + protein N-phospho-L-histidine.</text>
        <dbReference type="EC" id="2.7.13.3"/>
    </reaction>
</comment>
<feature type="domain" description="Response regulatory" evidence="8">
    <location>
        <begin position="647"/>
        <end position="769"/>
    </location>
</feature>
<dbReference type="CDD" id="cd00082">
    <property type="entry name" value="HisKA"/>
    <property type="match status" value="1"/>
</dbReference>
<keyword evidence="4" id="KW-0902">Two-component regulatory system</keyword>
<dbReference type="InterPro" id="IPR003594">
    <property type="entry name" value="HATPase_dom"/>
</dbReference>
<accession>A0A7V7KX20</accession>
<gene>
    <name evidence="9" type="ORF">DT594_08100</name>
</gene>
<keyword evidence="6" id="KW-0812">Transmembrane</keyword>
<dbReference type="Gene3D" id="3.40.50.2300">
    <property type="match status" value="2"/>
</dbReference>
<protein>
    <recommendedName>
        <fullName evidence="2">histidine kinase</fullName>
        <ecNumber evidence="2">2.7.13.3</ecNumber>
    </recommendedName>
</protein>
<evidence type="ECO:0000256" key="4">
    <source>
        <dbReference type="ARBA" id="ARBA00023012"/>
    </source>
</evidence>
<dbReference type="Proteomes" id="UP000463138">
    <property type="component" value="Unassembled WGS sequence"/>
</dbReference>
<dbReference type="InterPro" id="IPR001789">
    <property type="entry name" value="Sig_transdc_resp-reg_receiver"/>
</dbReference>
<evidence type="ECO:0000313" key="10">
    <source>
        <dbReference type="Proteomes" id="UP000463138"/>
    </source>
</evidence>
<sequence>MDRTQLIVKQARWLILALLAGFIMLTAKGVTATELAAPVPAHYSLVDTGGELTLADITSNRYANRFIPSPPGPLKLTGADAALWVKIPITSTGAQQVRLDNPALEHISLYLLRGTEVLETYQSGANQPTDPRLLRQPGFAFPIEINSGAEYSLYLRLQNDYPISTHLSVMDAQQAATLHGTHQALQGVLVGLLLALVLHGLLHGSVSRDPFHLLLATAALILCLANLSAISWVVKQAPLLLGHSAELLQLAAYPLMAVLLLCLLPGPDLRTHRRLALLVGVGAATLGVLVLVAAWHSSLFARMAVLIQLGLPLMILTLQLFLWLRRQPTNRPFLTGALLLLGAAVVNLLGYQHILGAHIVDTLVWLAMVCFAWSLHNRAQRLLAQRVSQRQTQATRHAERRAKAEFLGRISHEIRTPMNGVLGMSELLLDTALSAKQRDYVQTIHGSGNDLLNLINEILDMSRLESGQMTLESVQFDLHALVNDCLDIFRNRADSQTIELISFVHPDVPRTINGDPTRLRQVLMNLLGNALRFTDQGEILLVVGVEPQGTGQQLRFAVQDSGHAMSDQARDCLLKVLPNSSRLLDQADGNGHLGLLIASQLIHMMEGQVGIKYASEQGNSIWFTLPLDRTHAFVEPDTEGRCLLERRVLIVDDNATCRKVLQQQCNAWGMQAQCVSGGKEALALLRTQAHLGSPFDIVLVDHSMPGMSGLELATRIKDDAAIRNQLLIIMLTGVSHAPSRVIARNAGIRRILSKPVAGYTLRTTLIDEWLQHSQQQHSEHSEDNSEPLQQTHSGGFKILVAEDNSISTKVIRGMLGKLNMQVHSVQNGQQAVLQAQTGDYDLVLMDCEMPEMDGFTAAELIRQWERASGRQPIPIIALTAHILPEHRERSRLAGMNGHIAKPVELAQLRDQLNFWIDQKQLDQARDQTA</sequence>
<dbReference type="AlphaFoldDB" id="A0A7V7KX20"/>
<dbReference type="InterPro" id="IPR003661">
    <property type="entry name" value="HisK_dim/P_dom"/>
</dbReference>
<dbReference type="Gene3D" id="1.10.287.130">
    <property type="match status" value="1"/>
</dbReference>
<evidence type="ECO:0000259" key="7">
    <source>
        <dbReference type="PROSITE" id="PS50109"/>
    </source>
</evidence>
<dbReference type="EMBL" id="QOVF01000002">
    <property type="protein sequence ID" value="KAA0694832.1"/>
    <property type="molecule type" value="Genomic_DNA"/>
</dbReference>
<dbReference type="GO" id="GO:0000155">
    <property type="term" value="F:phosphorelay sensor kinase activity"/>
    <property type="evidence" value="ECO:0007669"/>
    <property type="project" value="InterPro"/>
</dbReference>
<dbReference type="Pfam" id="PF02518">
    <property type="entry name" value="HATPase_c"/>
    <property type="match status" value="1"/>
</dbReference>
<dbReference type="InterPro" id="IPR036097">
    <property type="entry name" value="HisK_dim/P_sf"/>
</dbReference>
<reference evidence="9 10" key="1">
    <citation type="submission" date="2018-07" db="EMBL/GenBank/DDBJ databases">
        <title>Pseudomonas laoshanensis sp. nov., isolated from soil.</title>
        <authorList>
            <person name="Sun J."/>
            <person name="Yu L."/>
            <person name="Wang M."/>
            <person name="Zhang C."/>
        </authorList>
    </citation>
    <scope>NUCLEOTIDE SEQUENCE [LARGE SCALE GENOMIC DNA]</scope>
    <source>
        <strain evidence="9 10">Y22</strain>
    </source>
</reference>
<dbReference type="InterPro" id="IPR011623">
    <property type="entry name" value="7TMR_DISM_rcpt_extracell_dom1"/>
</dbReference>
<feature type="domain" description="Response regulatory" evidence="8">
    <location>
        <begin position="797"/>
        <end position="916"/>
    </location>
</feature>
<dbReference type="OrthoDB" id="9797243at2"/>
<dbReference type="SUPFAM" id="SSF55874">
    <property type="entry name" value="ATPase domain of HSP90 chaperone/DNA topoisomerase II/histidine kinase"/>
    <property type="match status" value="1"/>
</dbReference>
<dbReference type="Pfam" id="PF00072">
    <property type="entry name" value="Response_reg"/>
    <property type="match status" value="2"/>
</dbReference>
<dbReference type="CDD" id="cd17546">
    <property type="entry name" value="REC_hyHK_CKI1_RcsC-like"/>
    <property type="match status" value="2"/>
</dbReference>
<keyword evidence="6" id="KW-1133">Transmembrane helix</keyword>
<dbReference type="Pfam" id="PF07696">
    <property type="entry name" value="7TMR-DISMED2"/>
    <property type="match status" value="1"/>
</dbReference>
<keyword evidence="3 5" id="KW-0597">Phosphoprotein</keyword>
<dbReference type="Pfam" id="PF00512">
    <property type="entry name" value="HisKA"/>
    <property type="match status" value="1"/>
</dbReference>
<dbReference type="PANTHER" id="PTHR45339:SF1">
    <property type="entry name" value="HYBRID SIGNAL TRANSDUCTION HISTIDINE KINASE J"/>
    <property type="match status" value="1"/>
</dbReference>
<organism evidence="9 10">
    <name type="scientific">Halopseudomonas laoshanensis</name>
    <dbReference type="NCBI Taxonomy" id="2268758"/>
    <lineage>
        <taxon>Bacteria</taxon>
        <taxon>Pseudomonadati</taxon>
        <taxon>Pseudomonadota</taxon>
        <taxon>Gammaproteobacteria</taxon>
        <taxon>Pseudomonadales</taxon>
        <taxon>Pseudomonadaceae</taxon>
        <taxon>Halopseudomonas</taxon>
    </lineage>
</organism>
<dbReference type="InterPro" id="IPR011622">
    <property type="entry name" value="7TMR_DISM_rcpt_extracell_dom2"/>
</dbReference>
<name>A0A7V7KX20_9GAMM</name>
<dbReference type="EC" id="2.7.13.3" evidence="2"/>
<feature type="transmembrane region" description="Helical" evidence="6">
    <location>
        <begin position="301"/>
        <end position="324"/>
    </location>
</feature>
<dbReference type="PROSITE" id="PS50109">
    <property type="entry name" value="HIS_KIN"/>
    <property type="match status" value="1"/>
</dbReference>
<feature type="transmembrane region" description="Helical" evidence="6">
    <location>
        <begin position="333"/>
        <end position="351"/>
    </location>
</feature>
<dbReference type="InterPro" id="IPR011006">
    <property type="entry name" value="CheY-like_superfamily"/>
</dbReference>
<feature type="transmembrane region" description="Helical" evidence="6">
    <location>
        <begin position="275"/>
        <end position="295"/>
    </location>
</feature>
<feature type="transmembrane region" description="Helical" evidence="6">
    <location>
        <begin position="184"/>
        <end position="202"/>
    </location>
</feature>
<evidence type="ECO:0000256" key="5">
    <source>
        <dbReference type="PROSITE-ProRule" id="PRU00169"/>
    </source>
</evidence>
<evidence type="ECO:0000256" key="3">
    <source>
        <dbReference type="ARBA" id="ARBA00022553"/>
    </source>
</evidence>
<feature type="transmembrane region" description="Helical" evidence="6">
    <location>
        <begin position="240"/>
        <end position="263"/>
    </location>
</feature>
<evidence type="ECO:0000256" key="6">
    <source>
        <dbReference type="SAM" id="Phobius"/>
    </source>
</evidence>
<feature type="domain" description="Histidine kinase" evidence="7">
    <location>
        <begin position="409"/>
        <end position="629"/>
    </location>
</feature>
<comment type="caution">
    <text evidence="9">The sequence shown here is derived from an EMBL/GenBank/DDBJ whole genome shotgun (WGS) entry which is preliminary data.</text>
</comment>
<feature type="transmembrane region" description="Helical" evidence="6">
    <location>
        <begin position="214"/>
        <end position="234"/>
    </location>
</feature>
<evidence type="ECO:0000256" key="2">
    <source>
        <dbReference type="ARBA" id="ARBA00012438"/>
    </source>
</evidence>
<keyword evidence="10" id="KW-1185">Reference proteome</keyword>
<dbReference type="PROSITE" id="PS50110">
    <property type="entry name" value="RESPONSE_REGULATORY"/>
    <property type="match status" value="2"/>
</dbReference>
<dbReference type="Pfam" id="PF07695">
    <property type="entry name" value="7TMR-DISM_7TM"/>
    <property type="match status" value="1"/>
</dbReference>
<feature type="modified residue" description="4-aspartylphosphate" evidence="5">
    <location>
        <position position="701"/>
    </location>
</feature>
<dbReference type="SUPFAM" id="SSF47384">
    <property type="entry name" value="Homodimeric domain of signal transducing histidine kinase"/>
    <property type="match status" value="1"/>
</dbReference>
<dbReference type="GO" id="GO:0071474">
    <property type="term" value="P:cellular hyperosmotic response"/>
    <property type="evidence" value="ECO:0007669"/>
    <property type="project" value="TreeGrafter"/>
</dbReference>
<dbReference type="Gene3D" id="3.30.565.10">
    <property type="entry name" value="Histidine kinase-like ATPase, C-terminal domain"/>
    <property type="match status" value="1"/>
</dbReference>
<dbReference type="InterPro" id="IPR036890">
    <property type="entry name" value="HATPase_C_sf"/>
</dbReference>
<proteinExistence type="predicted"/>
<dbReference type="PANTHER" id="PTHR45339">
    <property type="entry name" value="HYBRID SIGNAL TRANSDUCTION HISTIDINE KINASE J"/>
    <property type="match status" value="1"/>
</dbReference>
<dbReference type="SMART" id="SM00448">
    <property type="entry name" value="REC"/>
    <property type="match status" value="2"/>
</dbReference>
<evidence type="ECO:0000313" key="9">
    <source>
        <dbReference type="EMBL" id="KAA0694832.1"/>
    </source>
</evidence>
<feature type="modified residue" description="4-aspartylphosphate" evidence="5">
    <location>
        <position position="846"/>
    </location>
</feature>
<dbReference type="SUPFAM" id="SSF52172">
    <property type="entry name" value="CheY-like"/>
    <property type="match status" value="2"/>
</dbReference>
<dbReference type="Gene3D" id="2.60.40.2380">
    <property type="match status" value="1"/>
</dbReference>
<evidence type="ECO:0000259" key="8">
    <source>
        <dbReference type="PROSITE" id="PS50110"/>
    </source>
</evidence>